<organism evidence="2 3">
    <name type="scientific">Engystomops pustulosus</name>
    <name type="common">Tungara frog</name>
    <name type="synonym">Physalaemus pustulosus</name>
    <dbReference type="NCBI Taxonomy" id="76066"/>
    <lineage>
        <taxon>Eukaryota</taxon>
        <taxon>Metazoa</taxon>
        <taxon>Chordata</taxon>
        <taxon>Craniata</taxon>
        <taxon>Vertebrata</taxon>
        <taxon>Euteleostomi</taxon>
        <taxon>Amphibia</taxon>
        <taxon>Batrachia</taxon>
        <taxon>Anura</taxon>
        <taxon>Neobatrachia</taxon>
        <taxon>Hyloidea</taxon>
        <taxon>Leptodactylidae</taxon>
        <taxon>Leiuperinae</taxon>
        <taxon>Engystomops</taxon>
    </lineage>
</organism>
<proteinExistence type="predicted"/>
<dbReference type="PANTHER" id="PTHR34605">
    <property type="entry name" value="PHAGE_INTEGRASE DOMAIN-CONTAINING PROTEIN"/>
    <property type="match status" value="1"/>
</dbReference>
<dbReference type="EMBL" id="WNYA01007087">
    <property type="protein sequence ID" value="KAG8541596.1"/>
    <property type="molecule type" value="Genomic_DNA"/>
</dbReference>
<accession>A0AAV6Z571</accession>
<dbReference type="GO" id="GO:0003677">
    <property type="term" value="F:DNA binding"/>
    <property type="evidence" value="ECO:0007669"/>
    <property type="project" value="InterPro"/>
</dbReference>
<dbReference type="GO" id="GO:0015074">
    <property type="term" value="P:DNA integration"/>
    <property type="evidence" value="ECO:0007669"/>
    <property type="project" value="InterPro"/>
</dbReference>
<dbReference type="SUPFAM" id="SSF56349">
    <property type="entry name" value="DNA breaking-rejoining enzymes"/>
    <property type="match status" value="1"/>
</dbReference>
<keyword evidence="1" id="KW-0233">DNA recombination</keyword>
<gene>
    <name evidence="2" type="ORF">GDO81_028645</name>
</gene>
<reference evidence="2" key="1">
    <citation type="thesis" date="2020" institute="ProQuest LLC" country="789 East Eisenhower Parkway, Ann Arbor, MI, USA">
        <title>Comparative Genomics and Chromosome Evolution.</title>
        <authorList>
            <person name="Mudd A.B."/>
        </authorList>
    </citation>
    <scope>NUCLEOTIDE SEQUENCE</scope>
    <source>
        <strain evidence="2">237g6f4</strain>
        <tissue evidence="2">Blood</tissue>
    </source>
</reference>
<dbReference type="GO" id="GO:0006310">
    <property type="term" value="P:DNA recombination"/>
    <property type="evidence" value="ECO:0007669"/>
    <property type="project" value="UniProtKB-KW"/>
</dbReference>
<dbReference type="AlphaFoldDB" id="A0AAV6Z571"/>
<dbReference type="PANTHER" id="PTHR34605:SF8">
    <property type="entry name" value="FILAGGRIN-2-LIKE ISOFORM X1"/>
    <property type="match status" value="1"/>
</dbReference>
<sequence length="241" mass="27033">MQLAPLMQSSLAASTWSSHGKAWGEWYSLLVPDHGDKIMTAKDTTLQYLALLRTQDLSLAAAKKRLAFVLKLWGFQDVTKDFQIWLLLRGWDKEQTFRDTRQPVSFSLLQRLCMASTFARLLSRHFCFSVASGVWLTVGSLGGPFCPVQLLRDYMARRPQAPSFLCHIDGSPFTRFQFVSLYKRALASAGVPPSDFGTHSFRIGAATVADAAGLSDADIMSIGRWKSDCFKRYVRPNLLLD</sequence>
<evidence type="ECO:0008006" key="4">
    <source>
        <dbReference type="Google" id="ProtNLM"/>
    </source>
</evidence>
<dbReference type="InterPro" id="IPR013762">
    <property type="entry name" value="Integrase-like_cat_sf"/>
</dbReference>
<comment type="caution">
    <text evidence="2">The sequence shown here is derived from an EMBL/GenBank/DDBJ whole genome shotgun (WGS) entry which is preliminary data.</text>
</comment>
<evidence type="ECO:0000313" key="3">
    <source>
        <dbReference type="Proteomes" id="UP000824782"/>
    </source>
</evidence>
<keyword evidence="3" id="KW-1185">Reference proteome</keyword>
<dbReference type="InterPro" id="IPR052925">
    <property type="entry name" value="Phage_Integrase-like_Recomb"/>
</dbReference>
<dbReference type="InterPro" id="IPR011010">
    <property type="entry name" value="DNA_brk_join_enz"/>
</dbReference>
<protein>
    <recommendedName>
        <fullName evidence="4">Tyr recombinase domain-containing protein</fullName>
    </recommendedName>
</protein>
<dbReference type="Gene3D" id="1.10.443.10">
    <property type="entry name" value="Intergrase catalytic core"/>
    <property type="match status" value="1"/>
</dbReference>
<evidence type="ECO:0000256" key="1">
    <source>
        <dbReference type="ARBA" id="ARBA00023172"/>
    </source>
</evidence>
<dbReference type="Proteomes" id="UP000824782">
    <property type="component" value="Unassembled WGS sequence"/>
</dbReference>
<evidence type="ECO:0000313" key="2">
    <source>
        <dbReference type="EMBL" id="KAG8541596.1"/>
    </source>
</evidence>
<name>A0AAV6Z571_ENGPU</name>